<evidence type="ECO:0000313" key="2">
    <source>
        <dbReference type="EnsemblPlants" id="MELO3C035302.2.1"/>
    </source>
</evidence>
<feature type="region of interest" description="Disordered" evidence="1">
    <location>
        <begin position="1"/>
        <end position="47"/>
    </location>
</feature>
<dbReference type="EnsemblPlants" id="MELO3C035302.2.1">
    <property type="protein sequence ID" value="MELO3C035302.2.1"/>
    <property type="gene ID" value="MELO3C035302.2"/>
</dbReference>
<feature type="compositionally biased region" description="Basic and acidic residues" evidence="1">
    <location>
        <begin position="1"/>
        <end position="14"/>
    </location>
</feature>
<reference evidence="2" key="1">
    <citation type="submission" date="2023-03" db="UniProtKB">
        <authorList>
            <consortium name="EnsemblPlants"/>
        </authorList>
    </citation>
    <scope>IDENTIFICATION</scope>
</reference>
<feature type="compositionally biased region" description="Polar residues" evidence="1">
    <location>
        <begin position="15"/>
        <end position="28"/>
    </location>
</feature>
<proteinExistence type="predicted"/>
<organism evidence="2">
    <name type="scientific">Cucumis melo</name>
    <name type="common">Muskmelon</name>
    <dbReference type="NCBI Taxonomy" id="3656"/>
    <lineage>
        <taxon>Eukaryota</taxon>
        <taxon>Viridiplantae</taxon>
        <taxon>Streptophyta</taxon>
        <taxon>Embryophyta</taxon>
        <taxon>Tracheophyta</taxon>
        <taxon>Spermatophyta</taxon>
        <taxon>Magnoliopsida</taxon>
        <taxon>eudicotyledons</taxon>
        <taxon>Gunneridae</taxon>
        <taxon>Pentapetalae</taxon>
        <taxon>rosids</taxon>
        <taxon>fabids</taxon>
        <taxon>Cucurbitales</taxon>
        <taxon>Cucurbitaceae</taxon>
        <taxon>Benincaseae</taxon>
        <taxon>Cucumis</taxon>
    </lineage>
</organism>
<dbReference type="AlphaFoldDB" id="A0A9I9ELC5"/>
<protein>
    <submittedName>
        <fullName evidence="2">Uncharacterized protein</fullName>
    </submittedName>
</protein>
<evidence type="ECO:0000256" key="1">
    <source>
        <dbReference type="SAM" id="MobiDB-lite"/>
    </source>
</evidence>
<name>A0A9I9ELC5_CUCME</name>
<dbReference type="Gramene" id="MELO3C035302.2.1">
    <property type="protein sequence ID" value="MELO3C035302.2.1"/>
    <property type="gene ID" value="MELO3C035302.2"/>
</dbReference>
<accession>A0A9I9ELC5</accession>
<sequence length="47" mass="5277">MKSDNHRCHSRPKDLTTTISSTRITFPSKSPKGFPAITLQAPLERSH</sequence>